<sequence>MKIKIKKFFDDVEWTFFLIILFSLLIPFVYKFVRYFWLSKQSIDDFSNLLGILSTINLVFETATIFLIVPVYAFVNKNIKNSFQQKEKFLISFIIVIIGLIFINLIMAVCSYPYVIYVLDSNGNTNLLAFTFMMSSIGFSFLLIDHLFIAFLVLKRDKVSSFFLTIIGIFFLFLCDFFLISGIFIENPSYIIFSISFLLGPLLYFILIFVWIFFREYQEWKKAIKNFSFKRWKKDLKIYKKTSFFIGIEALIWNLLWFLGVSMPLYMSVDQPYIETAFILSDAMFWTILIVPLTAFTYLQAERHSRALNSEEHNFVLFNGFIFVFMIGVSWLILAPIVIFLIYPHYINFDTTYVFLNIGDFASRSDLINVNSRGDLSTILQTNYYDISYHYIKSFCLIMLPFFFLMLIIRVIYTYWVSVGNSFKALLGTIIGAGVIWIPSTIIFNTFALMNINFSPYFIMITYGLGILMMAITYSYQLNLENKENTVYWRWYLRLLTIDYINSEIENELLINNI</sequence>
<keyword evidence="1" id="KW-1133">Transmembrane helix</keyword>
<name>W8GFC5_9MOLU</name>
<organism evidence="2 3">
    <name type="scientific">Candidatus Hepatoplasma crinochetorum Av</name>
    <dbReference type="NCBI Taxonomy" id="1427984"/>
    <lineage>
        <taxon>Bacteria</taxon>
        <taxon>Bacillati</taxon>
        <taxon>Mycoplasmatota</taxon>
        <taxon>Mollicutes</taxon>
        <taxon>Candidatus Hepatoplasmataceae</taxon>
        <taxon>Candidatus Hepatoplasma</taxon>
    </lineage>
</organism>
<gene>
    <name evidence="2" type="ORF">X271_00200</name>
</gene>
<accession>W8GFC5</accession>
<feature type="transmembrane region" description="Helical" evidence="1">
    <location>
        <begin position="12"/>
        <end position="30"/>
    </location>
</feature>
<dbReference type="EMBL" id="CP006932">
    <property type="protein sequence ID" value="AHK22308.1"/>
    <property type="molecule type" value="Genomic_DNA"/>
</dbReference>
<dbReference type="KEGG" id="hcr:X271_00200"/>
<feature type="transmembrane region" description="Helical" evidence="1">
    <location>
        <begin position="278"/>
        <end position="299"/>
    </location>
</feature>
<feature type="transmembrane region" description="Helical" evidence="1">
    <location>
        <begin position="89"/>
        <end position="115"/>
    </location>
</feature>
<feature type="transmembrane region" description="Helical" evidence="1">
    <location>
        <begin position="161"/>
        <end position="185"/>
    </location>
</feature>
<feature type="transmembrane region" description="Helical" evidence="1">
    <location>
        <begin position="243"/>
        <end position="266"/>
    </location>
</feature>
<evidence type="ECO:0000256" key="1">
    <source>
        <dbReference type="SAM" id="Phobius"/>
    </source>
</evidence>
<feature type="transmembrane region" description="Helical" evidence="1">
    <location>
        <begin position="50"/>
        <end position="75"/>
    </location>
</feature>
<feature type="transmembrane region" description="Helical" evidence="1">
    <location>
        <begin position="454"/>
        <end position="476"/>
    </location>
</feature>
<feature type="transmembrane region" description="Helical" evidence="1">
    <location>
        <begin position="391"/>
        <end position="413"/>
    </location>
</feature>
<dbReference type="AlphaFoldDB" id="W8GFC5"/>
<dbReference type="RefSeq" id="WP_025208609.1">
    <property type="nucleotide sequence ID" value="NZ_CP006932.1"/>
</dbReference>
<keyword evidence="1" id="KW-0472">Membrane</keyword>
<evidence type="ECO:0000313" key="3">
    <source>
        <dbReference type="Proteomes" id="UP000019450"/>
    </source>
</evidence>
<feature type="transmembrane region" description="Helical" evidence="1">
    <location>
        <begin position="191"/>
        <end position="214"/>
    </location>
</feature>
<feature type="transmembrane region" description="Helical" evidence="1">
    <location>
        <begin position="320"/>
        <end position="343"/>
    </location>
</feature>
<feature type="transmembrane region" description="Helical" evidence="1">
    <location>
        <begin position="425"/>
        <end position="448"/>
    </location>
</feature>
<protein>
    <submittedName>
        <fullName evidence="2">Uncharacterized protein</fullName>
    </submittedName>
</protein>
<keyword evidence="3" id="KW-1185">Reference proteome</keyword>
<keyword evidence="1" id="KW-0812">Transmembrane</keyword>
<dbReference type="STRING" id="1427984.X271_00200"/>
<evidence type="ECO:0000313" key="2">
    <source>
        <dbReference type="EMBL" id="AHK22308.1"/>
    </source>
</evidence>
<dbReference type="Proteomes" id="UP000019450">
    <property type="component" value="Chromosome"/>
</dbReference>
<proteinExistence type="predicted"/>
<dbReference type="HOGENOM" id="CLU_529648_0_0_14"/>
<reference evidence="2 3" key="1">
    <citation type="journal article" date="2014" name="Genome Biol. Evol.">
        <title>Phylogenomics of "Candidatus Hepatoplasma crinochetorum," a Lineage of Mollicutes Associated with Noninsect Arthropods.</title>
        <authorList>
            <person name="Leclercq S."/>
            <person name="Dittmer J."/>
            <person name="Bouchon D."/>
            <person name="Cordaux R."/>
        </authorList>
    </citation>
    <scope>NUCLEOTIDE SEQUENCE [LARGE SCALE GENOMIC DNA]</scope>
    <source>
        <strain evidence="2 3">Av</strain>
    </source>
</reference>
<feature type="transmembrane region" description="Helical" evidence="1">
    <location>
        <begin position="127"/>
        <end position="154"/>
    </location>
</feature>